<dbReference type="PANTHER" id="PTHR43185:SF1">
    <property type="entry name" value="FE(2+) TRANSPORTER FEOB"/>
    <property type="match status" value="1"/>
</dbReference>
<dbReference type="InterPro" id="IPR050860">
    <property type="entry name" value="FeoB_GTPase"/>
</dbReference>
<dbReference type="Pfam" id="PF07664">
    <property type="entry name" value="FeoB_C"/>
    <property type="match status" value="1"/>
</dbReference>
<name>A0A382T819_9ZZZZ</name>
<reference evidence="4" key="1">
    <citation type="submission" date="2018-05" db="EMBL/GenBank/DDBJ databases">
        <authorList>
            <person name="Lanie J.A."/>
            <person name="Ng W.-L."/>
            <person name="Kazmierczak K.M."/>
            <person name="Andrzejewski T.M."/>
            <person name="Davidsen T.M."/>
            <person name="Wayne K.J."/>
            <person name="Tettelin H."/>
            <person name="Glass J.I."/>
            <person name="Rusch D."/>
            <person name="Podicherti R."/>
            <person name="Tsui H.-C.T."/>
            <person name="Winkler M.E."/>
        </authorList>
    </citation>
    <scope>NUCLEOTIDE SEQUENCE</scope>
</reference>
<proteinExistence type="predicted"/>
<organism evidence="4">
    <name type="scientific">marine metagenome</name>
    <dbReference type="NCBI Taxonomy" id="408172"/>
    <lineage>
        <taxon>unclassified sequences</taxon>
        <taxon>metagenomes</taxon>
        <taxon>ecological metagenomes</taxon>
    </lineage>
</organism>
<dbReference type="GO" id="GO:0005886">
    <property type="term" value="C:plasma membrane"/>
    <property type="evidence" value="ECO:0007669"/>
    <property type="project" value="TreeGrafter"/>
</dbReference>
<evidence type="ECO:0000313" key="4">
    <source>
        <dbReference type="EMBL" id="SVD18206.1"/>
    </source>
</evidence>
<evidence type="ECO:0008006" key="5">
    <source>
        <dbReference type="Google" id="ProtNLM"/>
    </source>
</evidence>
<sequence length="304" mass="33634">DLSTDTWREIDRPAECIDHLNTAVRDARAHLDNHQIPWRMLEATLRYRHIDEIYTETVHEAPPLKHSISVRLDRVLTHRVAGPLVVIILFALIFQTIFSWAELPMDMIESSIADLGALIATTMSEGMLRSLIVDGIFAGVGAVLVFLPQILFLFFFLALLEDTGYMARVAFLMDRLMNSLGLSGRSVIPLLSSFACAIPGVMATRTISSASDRLITIMIAPLMSCSARLPVYILMIGAFIPDTPVLGIFSLPGVTLLSMYLIGITAAIGAALVFKKLMSQSSAPTSFIMELPPYRRPSLRWVLM</sequence>
<keyword evidence="1" id="KW-1133">Transmembrane helix</keyword>
<dbReference type="Pfam" id="PF07670">
    <property type="entry name" value="Gate"/>
    <property type="match status" value="1"/>
</dbReference>
<feature type="non-terminal residue" evidence="4">
    <location>
        <position position="1"/>
    </location>
</feature>
<accession>A0A382T819</accession>
<feature type="transmembrane region" description="Helical" evidence="1">
    <location>
        <begin position="214"/>
        <end position="240"/>
    </location>
</feature>
<evidence type="ECO:0000256" key="1">
    <source>
        <dbReference type="SAM" id="Phobius"/>
    </source>
</evidence>
<dbReference type="EMBL" id="UINC01134580">
    <property type="protein sequence ID" value="SVD18206.1"/>
    <property type="molecule type" value="Genomic_DNA"/>
</dbReference>
<evidence type="ECO:0000259" key="3">
    <source>
        <dbReference type="Pfam" id="PF07670"/>
    </source>
</evidence>
<dbReference type="AlphaFoldDB" id="A0A382T819"/>
<keyword evidence="1" id="KW-0812">Transmembrane</keyword>
<protein>
    <recommendedName>
        <fullName evidence="5">Nucleoside transporter/FeoB GTPase Gate domain-containing protein</fullName>
    </recommendedName>
</protein>
<feature type="transmembrane region" description="Helical" evidence="1">
    <location>
        <begin position="80"/>
        <end position="101"/>
    </location>
</feature>
<dbReference type="GO" id="GO:0015093">
    <property type="term" value="F:ferrous iron transmembrane transporter activity"/>
    <property type="evidence" value="ECO:0007669"/>
    <property type="project" value="InterPro"/>
</dbReference>
<evidence type="ECO:0000259" key="2">
    <source>
        <dbReference type="Pfam" id="PF07664"/>
    </source>
</evidence>
<feature type="transmembrane region" description="Helical" evidence="1">
    <location>
        <begin position="246"/>
        <end position="274"/>
    </location>
</feature>
<feature type="transmembrane region" description="Helical" evidence="1">
    <location>
        <begin position="136"/>
        <end position="160"/>
    </location>
</feature>
<dbReference type="InterPro" id="IPR011640">
    <property type="entry name" value="Fe2_transport_prot_B_C"/>
</dbReference>
<feature type="non-terminal residue" evidence="4">
    <location>
        <position position="304"/>
    </location>
</feature>
<dbReference type="PANTHER" id="PTHR43185">
    <property type="entry name" value="FERROUS IRON TRANSPORT PROTEIN B"/>
    <property type="match status" value="1"/>
</dbReference>
<gene>
    <name evidence="4" type="ORF">METZ01_LOCUS371060</name>
</gene>
<dbReference type="InterPro" id="IPR011642">
    <property type="entry name" value="Gate_dom"/>
</dbReference>
<feature type="domain" description="Ferrous iron transport protein B C-terminal" evidence="2">
    <location>
        <begin position="256"/>
        <end position="303"/>
    </location>
</feature>
<feature type="domain" description="Nucleoside transporter/FeoB GTPase Gate" evidence="3">
    <location>
        <begin position="143"/>
        <end position="239"/>
    </location>
</feature>
<keyword evidence="1" id="KW-0472">Membrane</keyword>